<proteinExistence type="predicted"/>
<dbReference type="EMBL" id="BEZZ01130906">
    <property type="protein sequence ID" value="GCC44654.1"/>
    <property type="molecule type" value="Genomic_DNA"/>
</dbReference>
<keyword evidence="3" id="KW-1185">Reference proteome</keyword>
<reference evidence="2 3" key="1">
    <citation type="journal article" date="2018" name="Nat. Ecol. Evol.">
        <title>Shark genomes provide insights into elasmobranch evolution and the origin of vertebrates.</title>
        <authorList>
            <person name="Hara Y"/>
            <person name="Yamaguchi K"/>
            <person name="Onimaru K"/>
            <person name="Kadota M"/>
            <person name="Koyanagi M"/>
            <person name="Keeley SD"/>
            <person name="Tatsumi K"/>
            <person name="Tanaka K"/>
            <person name="Motone F"/>
            <person name="Kageyama Y"/>
            <person name="Nozu R"/>
            <person name="Adachi N"/>
            <person name="Nishimura O"/>
            <person name="Nakagawa R"/>
            <person name="Tanegashima C"/>
            <person name="Kiyatake I"/>
            <person name="Matsumoto R"/>
            <person name="Murakumo K"/>
            <person name="Nishida K"/>
            <person name="Terakita A"/>
            <person name="Kuratani S"/>
            <person name="Sato K"/>
            <person name="Hyodo S Kuraku.S."/>
        </authorList>
    </citation>
    <scope>NUCLEOTIDE SEQUENCE [LARGE SCALE GENOMIC DNA]</scope>
</reference>
<sequence length="49" mass="5632">LLHLREAEGVRRELVGERGRGRGLRQRPLRPGPQETVRRGAALRPQPRQ</sequence>
<feature type="region of interest" description="Disordered" evidence="1">
    <location>
        <begin position="15"/>
        <end position="49"/>
    </location>
</feature>
<name>A0A401TPT3_CHIPU</name>
<comment type="caution">
    <text evidence="2">The sequence shown here is derived from an EMBL/GenBank/DDBJ whole genome shotgun (WGS) entry which is preliminary data.</text>
</comment>
<organism evidence="2 3">
    <name type="scientific">Chiloscyllium punctatum</name>
    <name type="common">Brownbanded bambooshark</name>
    <name type="synonym">Hemiscyllium punctatum</name>
    <dbReference type="NCBI Taxonomy" id="137246"/>
    <lineage>
        <taxon>Eukaryota</taxon>
        <taxon>Metazoa</taxon>
        <taxon>Chordata</taxon>
        <taxon>Craniata</taxon>
        <taxon>Vertebrata</taxon>
        <taxon>Chondrichthyes</taxon>
        <taxon>Elasmobranchii</taxon>
        <taxon>Galeomorphii</taxon>
        <taxon>Galeoidea</taxon>
        <taxon>Orectolobiformes</taxon>
        <taxon>Hemiscylliidae</taxon>
        <taxon>Chiloscyllium</taxon>
    </lineage>
</organism>
<protein>
    <submittedName>
        <fullName evidence="2">Uncharacterized protein</fullName>
    </submittedName>
</protein>
<evidence type="ECO:0000313" key="3">
    <source>
        <dbReference type="Proteomes" id="UP000287033"/>
    </source>
</evidence>
<accession>A0A401TPT3</accession>
<dbReference type="AlphaFoldDB" id="A0A401TPT3"/>
<evidence type="ECO:0000256" key="1">
    <source>
        <dbReference type="SAM" id="MobiDB-lite"/>
    </source>
</evidence>
<dbReference type="Proteomes" id="UP000287033">
    <property type="component" value="Unassembled WGS sequence"/>
</dbReference>
<evidence type="ECO:0000313" key="2">
    <source>
        <dbReference type="EMBL" id="GCC44654.1"/>
    </source>
</evidence>
<feature type="non-terminal residue" evidence="2">
    <location>
        <position position="1"/>
    </location>
</feature>
<gene>
    <name evidence="2" type="ORF">chiPu_0028407</name>
</gene>